<evidence type="ECO:0000313" key="2">
    <source>
        <dbReference type="EMBL" id="KGB34125.1"/>
    </source>
</evidence>
<dbReference type="AlphaFoldDB" id="A0A094ZHX5"/>
<feature type="region of interest" description="Disordered" evidence="1">
    <location>
        <begin position="35"/>
        <end position="58"/>
    </location>
</feature>
<proteinExistence type="predicted"/>
<sequence>MDSLLDRTVNDERCSALTTDSARSSPMLHTTTIINTNRSDNSFNHSSPGPNSSPLAQSCTRPLSVFTDFSSSNSNNNIITTNNNNINGSSIGSGITRRKSDIVDATPVSTTDNMKINSSTSSSPHNYYTTSEINANISVTSDSLMSFPTQSKLTDTRAETPSTIPASDPSLCDTTSNVTNSVDKNKNDNISIKICRNIDTTNDNNQTLSSMHNPSSFTSNAILNNFEKSHPSETWIISHSPTSSSFSSSQPPSPPPPLAMTITMATTPTTVVSSQVTSNSLPSSSSSSSIQSSVKSPLMMSSTTTSTLLPATTSLSLSSALSSSLATTSLISSSQLYTTSSSTTTTNTTFPTILPERRCTGVNTLLDNSKATLTEPDLLGPCEPGTTICLNGIVWLETTTDRPSDRERATEGERERKRKKEEWLYTIGSSGTSNSSRQFINVTFYIEYENDAK</sequence>
<evidence type="ECO:0000256" key="1">
    <source>
        <dbReference type="SAM" id="MobiDB-lite"/>
    </source>
</evidence>
<gene>
    <name evidence="2" type="ORF">MS3_02327</name>
</gene>
<accession>A0A094ZHX5</accession>
<name>A0A094ZHX5_SCHHA</name>
<feature type="region of interest" description="Disordered" evidence="1">
    <location>
        <begin position="237"/>
        <end position="294"/>
    </location>
</feature>
<feature type="compositionally biased region" description="Low complexity" evidence="1">
    <location>
        <begin position="238"/>
        <end position="250"/>
    </location>
</feature>
<reference evidence="2" key="1">
    <citation type="journal article" date="2012" name="Nat. Genet.">
        <title>Whole-genome sequence of Schistosoma haematobium.</title>
        <authorList>
            <person name="Young N.D."/>
            <person name="Jex A.R."/>
            <person name="Li B."/>
            <person name="Liu S."/>
            <person name="Yang L."/>
            <person name="Xiong Z."/>
            <person name="Li Y."/>
            <person name="Cantacessi C."/>
            <person name="Hall R.S."/>
            <person name="Xu X."/>
            <person name="Chen F."/>
            <person name="Wu X."/>
            <person name="Zerlotini A."/>
            <person name="Oliveira G."/>
            <person name="Hofmann A."/>
            <person name="Zhang G."/>
            <person name="Fang X."/>
            <person name="Kang Y."/>
            <person name="Campbell B.E."/>
            <person name="Loukas A."/>
            <person name="Ranganathan S."/>
            <person name="Rollinson D."/>
            <person name="Rinaldi G."/>
            <person name="Brindley P.J."/>
            <person name="Yang H."/>
            <person name="Wang J."/>
            <person name="Wang J."/>
            <person name="Gasser R.B."/>
        </authorList>
    </citation>
    <scope>NUCLEOTIDE SEQUENCE [LARGE SCALE GENOMIC DNA]</scope>
</reference>
<protein>
    <submittedName>
        <fullName evidence="2">Uncharacterized protein</fullName>
    </submittedName>
</protein>
<dbReference type="EMBL" id="KL250589">
    <property type="protein sequence ID" value="KGB34125.1"/>
    <property type="molecule type" value="Genomic_DNA"/>
</dbReference>
<feature type="compositionally biased region" description="Low complexity" evidence="1">
    <location>
        <begin position="259"/>
        <end position="294"/>
    </location>
</feature>
<feature type="region of interest" description="Disordered" evidence="1">
    <location>
        <begin position="150"/>
        <end position="171"/>
    </location>
</feature>
<organism evidence="2">
    <name type="scientific">Schistosoma haematobium</name>
    <name type="common">Blood fluke</name>
    <dbReference type="NCBI Taxonomy" id="6185"/>
    <lineage>
        <taxon>Eukaryota</taxon>
        <taxon>Metazoa</taxon>
        <taxon>Spiralia</taxon>
        <taxon>Lophotrochozoa</taxon>
        <taxon>Platyhelminthes</taxon>
        <taxon>Trematoda</taxon>
        <taxon>Digenea</taxon>
        <taxon>Strigeidida</taxon>
        <taxon>Schistosomatoidea</taxon>
        <taxon>Schistosomatidae</taxon>
        <taxon>Schistosoma</taxon>
    </lineage>
</organism>
<feature type="compositionally biased region" description="Polar residues" evidence="1">
    <location>
        <begin position="150"/>
        <end position="165"/>
    </location>
</feature>